<dbReference type="GO" id="GO:0000105">
    <property type="term" value="P:L-histidine biosynthetic process"/>
    <property type="evidence" value="ECO:0007669"/>
    <property type="project" value="UniProtKB-UniRule"/>
</dbReference>
<feature type="active site" description="Proton donor" evidence="9">
    <location>
        <position position="131"/>
    </location>
</feature>
<name>A0A1B7LUZ3_9MICC</name>
<evidence type="ECO:0000256" key="7">
    <source>
        <dbReference type="ARBA" id="ARBA00023102"/>
    </source>
</evidence>
<dbReference type="OrthoDB" id="9807749at2"/>
<dbReference type="NCBIfam" id="TIGR01919">
    <property type="entry name" value="hisA-trpF"/>
    <property type="match status" value="1"/>
</dbReference>
<keyword evidence="8 9" id="KW-0413">Isomerase</keyword>
<dbReference type="RefSeq" id="WP_043055718.1">
    <property type="nucleotide sequence ID" value="NZ_LXEY01000115.1"/>
</dbReference>
<dbReference type="GO" id="GO:0000162">
    <property type="term" value="P:L-tryptophan biosynthetic process"/>
    <property type="evidence" value="ECO:0007669"/>
    <property type="project" value="InterPro"/>
</dbReference>
<comment type="caution">
    <text evidence="11">The sequence shown here is derived from an EMBL/GenBank/DDBJ whole genome shotgun (WGS) entry which is preliminary data.</text>
</comment>
<dbReference type="Proteomes" id="UP000078292">
    <property type="component" value="Unassembled WGS sequence"/>
</dbReference>
<evidence type="ECO:0000313" key="12">
    <source>
        <dbReference type="Proteomes" id="UP000078292"/>
    </source>
</evidence>
<evidence type="ECO:0000256" key="4">
    <source>
        <dbReference type="ARBA" id="ARBA00009667"/>
    </source>
</evidence>
<dbReference type="SUPFAM" id="SSF51366">
    <property type="entry name" value="Ribulose-phoshate binding barrel"/>
    <property type="match status" value="1"/>
</dbReference>
<organism evidence="11 12">
    <name type="scientific">Enteractinococcus helveticum</name>
    <dbReference type="NCBI Taxonomy" id="1837282"/>
    <lineage>
        <taxon>Bacteria</taxon>
        <taxon>Bacillati</taxon>
        <taxon>Actinomycetota</taxon>
        <taxon>Actinomycetes</taxon>
        <taxon>Micrococcales</taxon>
        <taxon>Micrococcaceae</taxon>
    </lineage>
</organism>
<dbReference type="UniPathway" id="UPA00031">
    <property type="reaction ID" value="UER00009"/>
</dbReference>
<dbReference type="InterPro" id="IPR044524">
    <property type="entry name" value="Isoase_HisA-like"/>
</dbReference>
<dbReference type="STRING" id="1837282.A6F49_01890"/>
<comment type="similarity">
    <text evidence="4 9 10">Belongs to the HisA/HisF family.</text>
</comment>
<sequence>MTTPLQLLPAVDVQDGQAVRLVQGEYGTATNYGDPFDAALGWQEAGAEWLHLVDLDAAFGHGNNREIIRRITGELGIKIELSGGLRDDASLEEALAMGATRVNLGTAALENPEWTAKVIDQFGDKIAVGLDVRGEKLATRGWVEEGGNLWDVLDQLEAAGCARYVVTDITKDGTLTGPNTQLLGQIAQKTGKPVIASGGISVLKDIEELTQMVDQGIEGAIIGKALYAGQFTLQQALQVASGSAVQDV</sequence>
<dbReference type="Gene3D" id="3.20.20.70">
    <property type="entry name" value="Aldolase class I"/>
    <property type="match status" value="1"/>
</dbReference>
<accession>A0A1B7LUZ3</accession>
<evidence type="ECO:0000256" key="5">
    <source>
        <dbReference type="ARBA" id="ARBA00022490"/>
    </source>
</evidence>
<reference evidence="11 12" key="1">
    <citation type="submission" date="2016-04" db="EMBL/GenBank/DDBJ databases">
        <title>First whole genome shotgun sequence of the bacterium Enteractinococcus sp. strain UASWS1574.</title>
        <authorList>
            <person name="Crovadore J."/>
            <person name="Chablais R."/>
            <person name="Lefort F."/>
        </authorList>
    </citation>
    <scope>NUCLEOTIDE SEQUENCE [LARGE SCALE GENOMIC DNA]</scope>
    <source>
        <strain evidence="11 12">UASWS1574</strain>
    </source>
</reference>
<dbReference type="EMBL" id="LXEY01000115">
    <property type="protein sequence ID" value="OAV51526.1"/>
    <property type="molecule type" value="Genomic_DNA"/>
</dbReference>
<comment type="catalytic activity">
    <reaction evidence="1 9">
        <text>1-(5-phospho-beta-D-ribosyl)-5-[(5-phospho-beta-D-ribosylamino)methylideneamino]imidazole-4-carboxamide = 5-[(5-phospho-1-deoxy-D-ribulos-1-ylimino)methylamino]-1-(5-phospho-beta-D-ribosyl)imidazole-4-carboxamide</text>
        <dbReference type="Rhea" id="RHEA:15469"/>
        <dbReference type="ChEBI" id="CHEBI:58435"/>
        <dbReference type="ChEBI" id="CHEBI:58525"/>
        <dbReference type="EC" id="5.3.1.16"/>
    </reaction>
</comment>
<protein>
    <recommendedName>
        <fullName evidence="9">1-(5-phosphoribosyl)-5-[(5-phosphoribosylamino)methylideneamino] imidazole-4-carboxamide isomerase</fullName>
        <ecNumber evidence="9">5.3.1.16</ecNumber>
    </recommendedName>
    <alternativeName>
        <fullName evidence="9">Phosphoribosylformimino-5-aminoimidazole carboxamide ribotide isomerase</fullName>
    </alternativeName>
</protein>
<evidence type="ECO:0000256" key="3">
    <source>
        <dbReference type="ARBA" id="ARBA00005133"/>
    </source>
</evidence>
<dbReference type="PANTHER" id="PTHR43090">
    <property type="entry name" value="1-(5-PHOSPHORIBOSYL)-5-[(5-PHOSPHORIBOSYLAMINO)METHYLIDENEAMINO] IMIDAZOLE-4-CARBOXAMIDE ISOMERASE"/>
    <property type="match status" value="1"/>
</dbReference>
<dbReference type="PANTHER" id="PTHR43090:SF2">
    <property type="entry name" value="1-(5-PHOSPHORIBOSYL)-5-[(5-PHOSPHORIBOSYLAMINO)METHYLIDENEAMINO] IMIDAZOLE-4-CARBOXAMIDE ISOMERASE"/>
    <property type="match status" value="1"/>
</dbReference>
<dbReference type="HAMAP" id="MF_01014">
    <property type="entry name" value="HisA"/>
    <property type="match status" value="1"/>
</dbReference>
<keyword evidence="7 9" id="KW-0368">Histidine biosynthesis</keyword>
<dbReference type="Pfam" id="PF00977">
    <property type="entry name" value="His_biosynth"/>
    <property type="match status" value="1"/>
</dbReference>
<dbReference type="GO" id="GO:0004640">
    <property type="term" value="F:phosphoribosylanthranilate isomerase activity"/>
    <property type="evidence" value="ECO:0007669"/>
    <property type="project" value="InterPro"/>
</dbReference>
<evidence type="ECO:0000256" key="8">
    <source>
        <dbReference type="ARBA" id="ARBA00023235"/>
    </source>
</evidence>
<dbReference type="AlphaFoldDB" id="A0A1B7LUZ3"/>
<comment type="pathway">
    <text evidence="3 9">Amino-acid biosynthesis; L-histidine biosynthesis; L-histidine from 5-phospho-alpha-D-ribose 1-diphosphate: step 4/9.</text>
</comment>
<gene>
    <name evidence="9" type="primary">hisA</name>
    <name evidence="11" type="ORF">A6F49_01890</name>
</gene>
<dbReference type="CDD" id="cd04732">
    <property type="entry name" value="HisA"/>
    <property type="match status" value="1"/>
</dbReference>
<proteinExistence type="inferred from homology"/>
<evidence type="ECO:0000256" key="10">
    <source>
        <dbReference type="RuleBase" id="RU003657"/>
    </source>
</evidence>
<keyword evidence="5 9" id="KW-0963">Cytoplasm</keyword>
<evidence type="ECO:0000256" key="1">
    <source>
        <dbReference type="ARBA" id="ARBA00000901"/>
    </source>
</evidence>
<dbReference type="InterPro" id="IPR010188">
    <property type="entry name" value="HisA/PriA_Actinobacteria"/>
</dbReference>
<dbReference type="GO" id="GO:0003949">
    <property type="term" value="F:1-(5-phosphoribosyl)-5-[(5-phosphoribosylamino)methylideneamino]imidazole-4-carboxamide isomerase activity"/>
    <property type="evidence" value="ECO:0007669"/>
    <property type="project" value="UniProtKB-UniRule"/>
</dbReference>
<keyword evidence="6 9" id="KW-0028">Amino-acid biosynthesis</keyword>
<evidence type="ECO:0000256" key="6">
    <source>
        <dbReference type="ARBA" id="ARBA00022605"/>
    </source>
</evidence>
<keyword evidence="12" id="KW-1185">Reference proteome</keyword>
<feature type="active site" description="Proton acceptor" evidence="9">
    <location>
        <position position="12"/>
    </location>
</feature>
<dbReference type="GO" id="GO:0005737">
    <property type="term" value="C:cytoplasm"/>
    <property type="evidence" value="ECO:0007669"/>
    <property type="project" value="UniProtKB-SubCell"/>
</dbReference>
<dbReference type="InterPro" id="IPR023016">
    <property type="entry name" value="HisA/PriA"/>
</dbReference>
<dbReference type="FunFam" id="3.20.20.70:FF:000009">
    <property type="entry name" value="1-(5-phosphoribosyl)-5-[(5-phosphoribosylamino)methylideneamino] imidazole-4-carboxamide isomerase"/>
    <property type="match status" value="1"/>
</dbReference>
<evidence type="ECO:0000313" key="11">
    <source>
        <dbReference type="EMBL" id="OAV51526.1"/>
    </source>
</evidence>
<dbReference type="InterPro" id="IPR013785">
    <property type="entry name" value="Aldolase_TIM"/>
</dbReference>
<dbReference type="InterPro" id="IPR011060">
    <property type="entry name" value="RibuloseP-bd_barrel"/>
</dbReference>
<evidence type="ECO:0000256" key="2">
    <source>
        <dbReference type="ARBA" id="ARBA00004496"/>
    </source>
</evidence>
<evidence type="ECO:0000256" key="9">
    <source>
        <dbReference type="HAMAP-Rule" id="MF_01014"/>
    </source>
</evidence>
<dbReference type="EC" id="5.3.1.16" evidence="9"/>
<dbReference type="InterPro" id="IPR006062">
    <property type="entry name" value="His_biosynth"/>
</dbReference>
<comment type="subcellular location">
    <subcellularLocation>
        <location evidence="2 9">Cytoplasm</location>
    </subcellularLocation>
</comment>